<gene>
    <name evidence="1" type="ORF">AHMF7605_06815</name>
</gene>
<evidence type="ECO:0000313" key="1">
    <source>
        <dbReference type="EMBL" id="PSR53261.1"/>
    </source>
</evidence>
<organism evidence="1 2">
    <name type="scientific">Adhaeribacter arboris</name>
    <dbReference type="NCBI Taxonomy" id="2072846"/>
    <lineage>
        <taxon>Bacteria</taxon>
        <taxon>Pseudomonadati</taxon>
        <taxon>Bacteroidota</taxon>
        <taxon>Cytophagia</taxon>
        <taxon>Cytophagales</taxon>
        <taxon>Hymenobacteraceae</taxon>
        <taxon>Adhaeribacter</taxon>
    </lineage>
</organism>
<accession>A0A2T2YCL1</accession>
<evidence type="ECO:0000313" key="2">
    <source>
        <dbReference type="Proteomes" id="UP000240357"/>
    </source>
</evidence>
<dbReference type="Proteomes" id="UP000240357">
    <property type="component" value="Unassembled WGS sequence"/>
</dbReference>
<keyword evidence="2" id="KW-1185">Reference proteome</keyword>
<dbReference type="EMBL" id="PYFT01000001">
    <property type="protein sequence ID" value="PSR53261.1"/>
    <property type="molecule type" value="Genomic_DNA"/>
</dbReference>
<dbReference type="RefSeq" id="WP_106927713.1">
    <property type="nucleotide sequence ID" value="NZ_PYFT01000001.1"/>
</dbReference>
<dbReference type="AlphaFoldDB" id="A0A2T2YCL1"/>
<sequence length="154" mass="18137">MDIKLYISSRSINYNDDKLSHNSIEIKDNLEINVSENDYIYLYLISDYYLNNDAGIWLTEDWFPLRFLERDIYGRIYYECDFKSLFSGNDNFYKQFYIKDLIGGSRRFGKIFLNYFGTCEILFDSGELDILPKPVGSIEISSSKINDLDIGNIF</sequence>
<protein>
    <submittedName>
        <fullName evidence="1">Uncharacterized protein</fullName>
    </submittedName>
</protein>
<reference evidence="1 2" key="1">
    <citation type="submission" date="2018-03" db="EMBL/GenBank/DDBJ databases">
        <title>Adhaeribacter sp. HMF7605 Genome sequencing and assembly.</title>
        <authorList>
            <person name="Kang H."/>
            <person name="Kang J."/>
            <person name="Cha I."/>
            <person name="Kim H."/>
            <person name="Joh K."/>
        </authorList>
    </citation>
    <scope>NUCLEOTIDE SEQUENCE [LARGE SCALE GENOMIC DNA]</scope>
    <source>
        <strain evidence="1 2">HMF7605</strain>
    </source>
</reference>
<comment type="caution">
    <text evidence="1">The sequence shown here is derived from an EMBL/GenBank/DDBJ whole genome shotgun (WGS) entry which is preliminary data.</text>
</comment>
<name>A0A2T2YCL1_9BACT</name>
<proteinExistence type="predicted"/>